<sequence>MSGLRPIRSQLTRQQRQQQSWQSLQNLCSNLQTAVNNSIASSDNYDSVKVLALHWENDKMGPRLQFNYNCEAYVTPTHVPQIALGQKLVNWTYPRAKSNTLRIYIYSGHAASAGPADLFWKIGSLLYSCENLDGDSLYIFDCCSAGSVALWDGPEALAACGWEQISSASLDFSPITVASLFARLFRDESQIQVGACPVHIPRRDHPSVTLKPLSSSDSSPSHPLYSERVLVSIKVSDNPNERDLRAWEARLLRDMPQDVLSVDIKIEAAFKSRSTVLLITVPLEVWTMLPEHPGYDFVSHVISNDILSATKALPYRPV</sequence>
<keyword evidence="2" id="KW-1185">Reference proteome</keyword>
<accession>A0A5N6UG34</accession>
<protein>
    <submittedName>
        <fullName evidence="1">Uncharacterized protein</fullName>
    </submittedName>
</protein>
<dbReference type="Proteomes" id="UP000326950">
    <property type="component" value="Unassembled WGS sequence"/>
</dbReference>
<organism evidence="1 2">
    <name type="scientific">Aspergillus tamarii</name>
    <dbReference type="NCBI Taxonomy" id="41984"/>
    <lineage>
        <taxon>Eukaryota</taxon>
        <taxon>Fungi</taxon>
        <taxon>Dikarya</taxon>
        <taxon>Ascomycota</taxon>
        <taxon>Pezizomycotina</taxon>
        <taxon>Eurotiomycetes</taxon>
        <taxon>Eurotiomycetidae</taxon>
        <taxon>Eurotiales</taxon>
        <taxon>Aspergillaceae</taxon>
        <taxon>Aspergillus</taxon>
        <taxon>Aspergillus subgen. Circumdati</taxon>
    </lineage>
</organism>
<evidence type="ECO:0000313" key="2">
    <source>
        <dbReference type="Proteomes" id="UP000326950"/>
    </source>
</evidence>
<dbReference type="OrthoDB" id="4760831at2759"/>
<evidence type="ECO:0000313" key="1">
    <source>
        <dbReference type="EMBL" id="KAE8157574.1"/>
    </source>
</evidence>
<reference evidence="1 2" key="1">
    <citation type="submission" date="2019-04" db="EMBL/GenBank/DDBJ databases">
        <title>Friends and foes A comparative genomics study of 23 Aspergillus species from section Flavi.</title>
        <authorList>
            <consortium name="DOE Joint Genome Institute"/>
            <person name="Kjaerbolling I."/>
            <person name="Vesth T."/>
            <person name="Frisvad J.C."/>
            <person name="Nybo J.L."/>
            <person name="Theobald S."/>
            <person name="Kildgaard S."/>
            <person name="Isbrandt T."/>
            <person name="Kuo A."/>
            <person name="Sato A."/>
            <person name="Lyhne E.K."/>
            <person name="Kogle M.E."/>
            <person name="Wiebenga A."/>
            <person name="Kun R.S."/>
            <person name="Lubbers R.J."/>
            <person name="Makela M.R."/>
            <person name="Barry K."/>
            <person name="Chovatia M."/>
            <person name="Clum A."/>
            <person name="Daum C."/>
            <person name="Haridas S."/>
            <person name="He G."/>
            <person name="LaButti K."/>
            <person name="Lipzen A."/>
            <person name="Mondo S."/>
            <person name="Riley R."/>
            <person name="Salamov A."/>
            <person name="Simmons B.A."/>
            <person name="Magnuson J.K."/>
            <person name="Henrissat B."/>
            <person name="Mortensen U.H."/>
            <person name="Larsen T.O."/>
            <person name="Devries R.P."/>
            <person name="Grigoriev I.V."/>
            <person name="Machida M."/>
            <person name="Baker S.E."/>
            <person name="Andersen M.R."/>
        </authorList>
    </citation>
    <scope>NUCLEOTIDE SEQUENCE [LARGE SCALE GENOMIC DNA]</scope>
    <source>
        <strain evidence="1 2">CBS 117626</strain>
    </source>
</reference>
<dbReference type="EMBL" id="ML738719">
    <property type="protein sequence ID" value="KAE8157574.1"/>
    <property type="molecule type" value="Genomic_DNA"/>
</dbReference>
<gene>
    <name evidence="1" type="ORF">BDV40DRAFT_292528</name>
</gene>
<name>A0A5N6UG34_ASPTM</name>
<dbReference type="AlphaFoldDB" id="A0A5N6UG34"/>
<proteinExistence type="predicted"/>